<name>A0A6M3M2Y9_9ZZZZ</name>
<keyword evidence="1" id="KW-0472">Membrane</keyword>
<reference evidence="2" key="1">
    <citation type="submission" date="2020-03" db="EMBL/GenBank/DDBJ databases">
        <title>The deep terrestrial virosphere.</title>
        <authorList>
            <person name="Holmfeldt K."/>
            <person name="Nilsson E."/>
            <person name="Simone D."/>
            <person name="Lopez-Fernandez M."/>
            <person name="Wu X."/>
            <person name="de Brujin I."/>
            <person name="Lundin D."/>
            <person name="Andersson A."/>
            <person name="Bertilsson S."/>
            <person name="Dopson M."/>
        </authorList>
    </citation>
    <scope>NUCLEOTIDE SEQUENCE</scope>
    <source>
        <strain evidence="2">MM171B01423</strain>
    </source>
</reference>
<gene>
    <name evidence="2" type="ORF">MM171B01423_0012</name>
</gene>
<accession>A0A6M3M2Y9</accession>
<evidence type="ECO:0000256" key="1">
    <source>
        <dbReference type="SAM" id="Phobius"/>
    </source>
</evidence>
<protein>
    <submittedName>
        <fullName evidence="2">Uncharacterized protein</fullName>
    </submittedName>
</protein>
<organism evidence="2">
    <name type="scientific">viral metagenome</name>
    <dbReference type="NCBI Taxonomy" id="1070528"/>
    <lineage>
        <taxon>unclassified sequences</taxon>
        <taxon>metagenomes</taxon>
        <taxon>organismal metagenomes</taxon>
    </lineage>
</organism>
<dbReference type="EMBL" id="MT143764">
    <property type="protein sequence ID" value="QJB02181.1"/>
    <property type="molecule type" value="Genomic_DNA"/>
</dbReference>
<keyword evidence="1" id="KW-1133">Transmembrane helix</keyword>
<feature type="transmembrane region" description="Helical" evidence="1">
    <location>
        <begin position="6"/>
        <end position="25"/>
    </location>
</feature>
<evidence type="ECO:0000313" key="2">
    <source>
        <dbReference type="EMBL" id="QJB02181.1"/>
    </source>
</evidence>
<sequence>MDFYWGLGVGMPIGISMGLVLALILQIRGEVADKVNEMLADDEEESSKTKTCSRCGYKAYWASTCCPLCGEPHFKVIKEDDNGSGTDDK</sequence>
<dbReference type="AlphaFoldDB" id="A0A6M3M2Y9"/>
<proteinExistence type="predicted"/>
<keyword evidence="1" id="KW-0812">Transmembrane</keyword>